<keyword evidence="3" id="KW-1185">Reference proteome</keyword>
<feature type="non-terminal residue" evidence="2">
    <location>
        <position position="1"/>
    </location>
</feature>
<reference evidence="2 3" key="1">
    <citation type="submission" date="2017-02" db="EMBL/GenBank/DDBJ databases">
        <title>The new phylogeny of genus Mycobacterium.</title>
        <authorList>
            <person name="Tortoli E."/>
            <person name="Trovato A."/>
            <person name="Cirillo D.M."/>
        </authorList>
    </citation>
    <scope>NUCLEOTIDE SEQUENCE [LARGE SCALE GENOMIC DNA]</scope>
    <source>
        <strain evidence="2 3">DSM 44049</strain>
    </source>
</reference>
<evidence type="ECO:0000313" key="3">
    <source>
        <dbReference type="Proteomes" id="UP000192739"/>
    </source>
</evidence>
<organism evidence="2 3">
    <name type="scientific">Mycobacterium intermedium</name>
    <dbReference type="NCBI Taxonomy" id="28445"/>
    <lineage>
        <taxon>Bacteria</taxon>
        <taxon>Bacillati</taxon>
        <taxon>Actinomycetota</taxon>
        <taxon>Actinomycetes</taxon>
        <taxon>Mycobacteriales</taxon>
        <taxon>Mycobacteriaceae</taxon>
        <taxon>Mycobacterium</taxon>
        <taxon>Mycobacterium simiae complex</taxon>
    </lineage>
</organism>
<keyword evidence="1" id="KW-0812">Transmembrane</keyword>
<keyword evidence="1" id="KW-0472">Membrane</keyword>
<evidence type="ECO:0000313" key="2">
    <source>
        <dbReference type="EMBL" id="ORA81217.1"/>
    </source>
</evidence>
<sequence length="94" mass="10114">ALPLLLVVIIVFSLVLAGLIGAELYVRNKANNKIASAVACEVRDQATASFGATPLVLWQYLTDHYTNISIETAGNNIKDAKGMKMQIGIKDIVL</sequence>
<accession>A0A1X0E9B5</accession>
<keyword evidence="1" id="KW-1133">Transmembrane helix</keyword>
<feature type="non-terminal residue" evidence="2">
    <location>
        <position position="94"/>
    </location>
</feature>
<proteinExistence type="predicted"/>
<dbReference type="AlphaFoldDB" id="A0A1X0E9B5"/>
<name>A0A1X0E9B5_MYCIE</name>
<gene>
    <name evidence="2" type="ORF">BST27_30970</name>
</gene>
<feature type="transmembrane region" description="Helical" evidence="1">
    <location>
        <begin position="6"/>
        <end position="26"/>
    </location>
</feature>
<dbReference type="Proteomes" id="UP000192739">
    <property type="component" value="Unassembled WGS sequence"/>
</dbReference>
<dbReference type="EMBL" id="MVHT01000322">
    <property type="protein sequence ID" value="ORA81217.1"/>
    <property type="molecule type" value="Genomic_DNA"/>
</dbReference>
<evidence type="ECO:0000256" key="1">
    <source>
        <dbReference type="SAM" id="Phobius"/>
    </source>
</evidence>
<comment type="caution">
    <text evidence="2">The sequence shown here is derived from an EMBL/GenBank/DDBJ whole genome shotgun (WGS) entry which is preliminary data.</text>
</comment>
<protein>
    <submittedName>
        <fullName evidence="2">Uncharacterized protein</fullName>
    </submittedName>
</protein>